<protein>
    <submittedName>
        <fullName evidence="2">Uncharacterized protein</fullName>
    </submittedName>
</protein>
<sequence length="147" mass="17012">METENTNIEPKPKKKSYKWLLYVIGAVVLINIIGQIINSSKTSEQKARESETEIHNKLVESKEDSLTKAYIISKRVLKQSLKDPDSYEEINAEKFFVKPDLNSKTPSPYIQVVIKYRAKNSFGAFNIERRYFNFNKAMGLTETEKLD</sequence>
<dbReference type="RefSeq" id="WP_071506689.1">
    <property type="nucleotide sequence ID" value="NZ_MORL01000044.1"/>
</dbReference>
<dbReference type="AlphaFoldDB" id="A0A1S2VAF5"/>
<dbReference type="OrthoDB" id="1496330at2"/>
<reference evidence="2 3" key="1">
    <citation type="submission" date="2016-10" db="EMBL/GenBank/DDBJ databases">
        <title>Arsenicibacter rosenii gen. nov., sp. nov., an efficient arsenic-methylating bacterium isolated from an arsenic-contaminated paddy soil.</title>
        <authorList>
            <person name="Huang K."/>
        </authorList>
    </citation>
    <scope>NUCLEOTIDE SEQUENCE [LARGE SCALE GENOMIC DNA]</scope>
    <source>
        <strain evidence="2 3">SM-1</strain>
    </source>
</reference>
<gene>
    <name evidence="2" type="ORF">BLX24_28755</name>
</gene>
<dbReference type="EMBL" id="MORL01000044">
    <property type="protein sequence ID" value="OIN55672.1"/>
    <property type="molecule type" value="Genomic_DNA"/>
</dbReference>
<organism evidence="2 3">
    <name type="scientific">Arsenicibacter rosenii</name>
    <dbReference type="NCBI Taxonomy" id="1750698"/>
    <lineage>
        <taxon>Bacteria</taxon>
        <taxon>Pseudomonadati</taxon>
        <taxon>Bacteroidota</taxon>
        <taxon>Cytophagia</taxon>
        <taxon>Cytophagales</taxon>
        <taxon>Spirosomataceae</taxon>
        <taxon>Arsenicibacter</taxon>
    </lineage>
</organism>
<keyword evidence="1" id="KW-0812">Transmembrane</keyword>
<name>A0A1S2VAF5_9BACT</name>
<evidence type="ECO:0000313" key="3">
    <source>
        <dbReference type="Proteomes" id="UP000181790"/>
    </source>
</evidence>
<keyword evidence="1" id="KW-0472">Membrane</keyword>
<keyword evidence="1" id="KW-1133">Transmembrane helix</keyword>
<dbReference type="Proteomes" id="UP000181790">
    <property type="component" value="Unassembled WGS sequence"/>
</dbReference>
<evidence type="ECO:0000313" key="2">
    <source>
        <dbReference type="EMBL" id="OIN55672.1"/>
    </source>
</evidence>
<comment type="caution">
    <text evidence="2">The sequence shown here is derived from an EMBL/GenBank/DDBJ whole genome shotgun (WGS) entry which is preliminary data.</text>
</comment>
<keyword evidence="3" id="KW-1185">Reference proteome</keyword>
<evidence type="ECO:0000256" key="1">
    <source>
        <dbReference type="SAM" id="Phobius"/>
    </source>
</evidence>
<feature type="transmembrane region" description="Helical" evidence="1">
    <location>
        <begin position="19"/>
        <end position="38"/>
    </location>
</feature>
<proteinExistence type="predicted"/>
<accession>A0A1S2VAF5</accession>